<evidence type="ECO:0000313" key="2">
    <source>
        <dbReference type="Proteomes" id="UP001597128"/>
    </source>
</evidence>
<dbReference type="RefSeq" id="WP_379056861.1">
    <property type="nucleotide sequence ID" value="NZ_JBHTKB010000001.1"/>
</dbReference>
<protein>
    <submittedName>
        <fullName evidence="1">Uncharacterized protein</fullName>
    </submittedName>
</protein>
<proteinExistence type="predicted"/>
<sequence length="301" mass="34055">MADFSGRIYFPKELESRCIGNAMLIVGPAFFKVSSRYRRSQVLQLVNRRLSVAEVKKDITHYLGKMIFPYVSVHDTGNFAARIISTRCMIALTHTGDHFVSISAVGKLLANSGLRLIVPITVLKKPMQDTIERLSVITGGKVQCVGADRAGMFAMLQAAKDPKCRIAVFYDLSPQNDSIEYDVLEPCMLLGRKAYMASGVWRIVERLGWPVLYGHGSMDQHGYHLYLKAWHEEAQDVASLMSLGVNYLEQHLLDHPDSWLYLANLERFYEAPVALQKKLHKAQKQAFSQLLQRWRPAKVQG</sequence>
<gene>
    <name evidence="1" type="ORF">ACFQ1Z_07995</name>
</gene>
<accession>A0ABW3F9L3</accession>
<dbReference type="Proteomes" id="UP001597128">
    <property type="component" value="Unassembled WGS sequence"/>
</dbReference>
<comment type="caution">
    <text evidence="1">The sequence shown here is derived from an EMBL/GenBank/DDBJ whole genome shotgun (WGS) entry which is preliminary data.</text>
</comment>
<evidence type="ECO:0000313" key="1">
    <source>
        <dbReference type="EMBL" id="MFD0913484.1"/>
    </source>
</evidence>
<reference evidence="2" key="1">
    <citation type="journal article" date="2019" name="Int. J. Syst. Evol. Microbiol.">
        <title>The Global Catalogue of Microorganisms (GCM) 10K type strain sequencing project: providing services to taxonomists for standard genome sequencing and annotation.</title>
        <authorList>
            <consortium name="The Broad Institute Genomics Platform"/>
            <consortium name="The Broad Institute Genome Sequencing Center for Infectious Disease"/>
            <person name="Wu L."/>
            <person name="Ma J."/>
        </authorList>
    </citation>
    <scope>NUCLEOTIDE SEQUENCE [LARGE SCALE GENOMIC DNA]</scope>
    <source>
        <strain evidence="2">CCUG 58412</strain>
    </source>
</reference>
<dbReference type="EMBL" id="JBHTKB010000001">
    <property type="protein sequence ID" value="MFD0913484.1"/>
    <property type="molecule type" value="Genomic_DNA"/>
</dbReference>
<keyword evidence="2" id="KW-1185">Reference proteome</keyword>
<organism evidence="1 2">
    <name type="scientific">Methylophilus luteus</name>
    <dbReference type="NCBI Taxonomy" id="640108"/>
    <lineage>
        <taxon>Bacteria</taxon>
        <taxon>Pseudomonadati</taxon>
        <taxon>Pseudomonadota</taxon>
        <taxon>Betaproteobacteria</taxon>
        <taxon>Nitrosomonadales</taxon>
        <taxon>Methylophilaceae</taxon>
        <taxon>Methylophilus</taxon>
    </lineage>
</organism>
<name>A0ABW3F9L3_9PROT</name>